<keyword evidence="5" id="KW-1185">Reference proteome</keyword>
<evidence type="ECO:0000313" key="4">
    <source>
        <dbReference type="EMBL" id="KAK3927888.1"/>
    </source>
</evidence>
<dbReference type="EMBL" id="JAHWGI010001301">
    <property type="protein sequence ID" value="KAK3927888.1"/>
    <property type="molecule type" value="Genomic_DNA"/>
</dbReference>
<evidence type="ECO:0000256" key="1">
    <source>
        <dbReference type="SAM" id="MobiDB-lite"/>
    </source>
</evidence>
<sequence>MTSVPPVVVVLLAAWLLAATGGHHHDLPTEAPGHETESSTISWATVTGTETDPSGTTCPCDTSTTSAPEDFDVDVSRLTSSVTWWHVKRLNIPAPSALSLCIWAQTLAIPGDAESLGVNVFGSSITELQCTKITVCMFECSKAGNDEPESFTIVVLGTNYETYLVVGVECKISMNTYAAKYWVVFTSSPGGLRPEDANKVERMLLWVTDTEGNDVTMSDAGQDCPVHPDVTDPPSSASSPDTTTDLSTPQTTTPHIDPITAVPVIVLCASKSYMQDFDMERYSGSWHDIMVTKSFKPPPSPCTTHLFASASNAMTYFEKDYDIRAASYTLKQGFAEPLGPISRGMFAVILPPRGPLKETRVMKYSIVETDYDEYAVVMDCRENHMIGEQKVRVLGRRYWLGAAAHERVTRVLQVLGVNNPGTMVQIDTRPCLPDVCLRRGPAMPDFDARQFAGAWHLVRWLDVPAGPLPECVTYLNAAAVNASIFLHVSDAHDSFSRRAVQEALPVDRLTGEGRYVVRGHLSQPTTHFDVIHAVYNSWALVSLCTEPDEVSPGRTAHNSLRILSRSRDPSKFPEEEVAQTLTKLDLDLTNFERILYSSNVCDPVKCPLDIPAMDRFDPTKFQGVWVVLEETATDVTTGFCTRHRIKRGRLNRMTLDVFQYNSDGESVSNRTYDLDSQHPSEGRYMASDMLESHRDIFEYYWVLDTDYKEFAVVYSCSDHSGGWENARTWVLGRSTVGLGHASTMRVMDVLANSYVDTRRLREVDHQIAPCPPHHLPDDDGWPVPGDGSGGGSRLAARGGLLVLCAAALAFAGVHARLGVGLRGLGLSTAAAPPGTPAGSDSSPCALAAADNDSPAGGGCSPSADSPHDEPVERTEKSRFLIRAHSRDRSFSADRLTGPTGLVSQPIGGATDWEPVRPDCTQPQGLKRGAESRE</sequence>
<feature type="compositionally biased region" description="Basic and acidic residues" evidence="1">
    <location>
        <begin position="865"/>
        <end position="891"/>
    </location>
</feature>
<dbReference type="Pfam" id="PF00061">
    <property type="entry name" value="Lipocalin"/>
    <property type="match status" value="1"/>
</dbReference>
<evidence type="ECO:0000313" key="5">
    <source>
        <dbReference type="Proteomes" id="UP001219518"/>
    </source>
</evidence>
<evidence type="ECO:0000256" key="2">
    <source>
        <dbReference type="SAM" id="SignalP"/>
    </source>
</evidence>
<comment type="caution">
    <text evidence="4">The sequence shown here is derived from an EMBL/GenBank/DDBJ whole genome shotgun (WGS) entry which is preliminary data.</text>
</comment>
<gene>
    <name evidence="4" type="ORF">KUF71_016173</name>
</gene>
<feature type="region of interest" description="Disordered" evidence="1">
    <location>
        <begin position="217"/>
        <end position="255"/>
    </location>
</feature>
<name>A0AAE1LQ25_9NEOP</name>
<organism evidence="4 5">
    <name type="scientific">Frankliniella fusca</name>
    <dbReference type="NCBI Taxonomy" id="407009"/>
    <lineage>
        <taxon>Eukaryota</taxon>
        <taxon>Metazoa</taxon>
        <taxon>Ecdysozoa</taxon>
        <taxon>Arthropoda</taxon>
        <taxon>Hexapoda</taxon>
        <taxon>Insecta</taxon>
        <taxon>Pterygota</taxon>
        <taxon>Neoptera</taxon>
        <taxon>Paraneoptera</taxon>
        <taxon>Thysanoptera</taxon>
        <taxon>Terebrantia</taxon>
        <taxon>Thripoidea</taxon>
        <taxon>Thripidae</taxon>
        <taxon>Frankliniella</taxon>
    </lineage>
</organism>
<protein>
    <submittedName>
        <fullName evidence="4">Apolipoprotein D</fullName>
    </submittedName>
</protein>
<feature type="signal peptide" evidence="2">
    <location>
        <begin position="1"/>
        <end position="22"/>
    </location>
</feature>
<dbReference type="InterPro" id="IPR012674">
    <property type="entry name" value="Calycin"/>
</dbReference>
<dbReference type="AlphaFoldDB" id="A0AAE1LQ25"/>
<reference evidence="4" key="1">
    <citation type="submission" date="2021-07" db="EMBL/GenBank/DDBJ databases">
        <authorList>
            <person name="Catto M.A."/>
            <person name="Jacobson A."/>
            <person name="Kennedy G."/>
            <person name="Labadie P."/>
            <person name="Hunt B.G."/>
            <person name="Srinivasan R."/>
        </authorList>
    </citation>
    <scope>NUCLEOTIDE SEQUENCE</scope>
    <source>
        <strain evidence="4">PL_HMW_Pooled</strain>
        <tissue evidence="4">Head</tissue>
    </source>
</reference>
<dbReference type="Proteomes" id="UP001219518">
    <property type="component" value="Unassembled WGS sequence"/>
</dbReference>
<feature type="region of interest" description="Disordered" evidence="1">
    <location>
        <begin position="831"/>
        <end position="933"/>
    </location>
</feature>
<proteinExistence type="predicted"/>
<dbReference type="GO" id="GO:0000302">
    <property type="term" value="P:response to reactive oxygen species"/>
    <property type="evidence" value="ECO:0007669"/>
    <property type="project" value="TreeGrafter"/>
</dbReference>
<dbReference type="Gene3D" id="2.40.128.20">
    <property type="match status" value="3"/>
</dbReference>
<dbReference type="InterPro" id="IPR000566">
    <property type="entry name" value="Lipocln_cytosolic_FA-bd_dom"/>
</dbReference>
<feature type="chain" id="PRO_5042098805" evidence="2">
    <location>
        <begin position="23"/>
        <end position="933"/>
    </location>
</feature>
<dbReference type="SUPFAM" id="SSF50814">
    <property type="entry name" value="Lipocalins"/>
    <property type="match status" value="3"/>
</dbReference>
<dbReference type="GO" id="GO:0005737">
    <property type="term" value="C:cytoplasm"/>
    <property type="evidence" value="ECO:0007669"/>
    <property type="project" value="TreeGrafter"/>
</dbReference>
<dbReference type="PANTHER" id="PTHR10612">
    <property type="entry name" value="APOLIPOPROTEIN D"/>
    <property type="match status" value="1"/>
</dbReference>
<accession>A0AAE1LQ25</accession>
<feature type="compositionally biased region" description="Low complexity" evidence="1">
    <location>
        <begin position="831"/>
        <end position="843"/>
    </location>
</feature>
<feature type="domain" description="Lipocalin/cytosolic fatty-acid binding" evidence="3">
    <location>
        <begin position="698"/>
        <end position="734"/>
    </location>
</feature>
<feature type="compositionally biased region" description="Low complexity" evidence="1">
    <location>
        <begin position="232"/>
        <end position="254"/>
    </location>
</feature>
<dbReference type="GO" id="GO:0006629">
    <property type="term" value="P:lipid metabolic process"/>
    <property type="evidence" value="ECO:0007669"/>
    <property type="project" value="TreeGrafter"/>
</dbReference>
<reference evidence="4" key="2">
    <citation type="journal article" date="2023" name="BMC Genomics">
        <title>Pest status, molecular evolution, and epigenetic factors derived from the genome assembly of Frankliniella fusca, a thysanopteran phytovirus vector.</title>
        <authorList>
            <person name="Catto M.A."/>
            <person name="Labadie P.E."/>
            <person name="Jacobson A.L."/>
            <person name="Kennedy G.G."/>
            <person name="Srinivasan R."/>
            <person name="Hunt B.G."/>
        </authorList>
    </citation>
    <scope>NUCLEOTIDE SEQUENCE</scope>
    <source>
        <strain evidence="4">PL_HMW_Pooled</strain>
    </source>
</reference>
<dbReference type="PANTHER" id="PTHR10612:SF34">
    <property type="entry name" value="APOLIPOPROTEIN D"/>
    <property type="match status" value="1"/>
</dbReference>
<keyword evidence="2" id="KW-0732">Signal</keyword>
<evidence type="ECO:0000259" key="3">
    <source>
        <dbReference type="Pfam" id="PF00061"/>
    </source>
</evidence>